<feature type="transmembrane region" description="Helical" evidence="1">
    <location>
        <begin position="117"/>
        <end position="134"/>
    </location>
</feature>
<proteinExistence type="predicted"/>
<dbReference type="Proteomes" id="UP000094795">
    <property type="component" value="Unassembled WGS sequence"/>
</dbReference>
<keyword evidence="1" id="KW-0812">Transmembrane</keyword>
<protein>
    <recommendedName>
        <fullName evidence="4">Cobalt transporter</fullName>
    </recommendedName>
</protein>
<evidence type="ECO:0000256" key="1">
    <source>
        <dbReference type="SAM" id="Phobius"/>
    </source>
</evidence>
<keyword evidence="1" id="KW-0472">Membrane</keyword>
<name>A0A1C1YU48_9HYPH</name>
<dbReference type="AlphaFoldDB" id="A0A1C1YU48"/>
<evidence type="ECO:0008006" key="4">
    <source>
        <dbReference type="Google" id="ProtNLM"/>
    </source>
</evidence>
<gene>
    <name evidence="2" type="ORF">AWJ14_07980</name>
</gene>
<reference evidence="2 3" key="1">
    <citation type="submission" date="2015-12" db="EMBL/GenBank/DDBJ databases">
        <authorList>
            <person name="Shamseldin A."/>
            <person name="Moawad H."/>
            <person name="Abd El-Rahim W.M."/>
            <person name="Sadowsky M.J."/>
        </authorList>
    </citation>
    <scope>NUCLEOTIDE SEQUENCE [LARGE SCALE GENOMIC DNA]</scope>
    <source>
        <strain evidence="2 3">JC234</strain>
    </source>
</reference>
<feature type="transmembrane region" description="Helical" evidence="1">
    <location>
        <begin position="86"/>
        <end position="105"/>
    </location>
</feature>
<organism evidence="2 3">
    <name type="scientific">Hoeflea olei</name>
    <dbReference type="NCBI Taxonomy" id="1480615"/>
    <lineage>
        <taxon>Bacteria</taxon>
        <taxon>Pseudomonadati</taxon>
        <taxon>Pseudomonadota</taxon>
        <taxon>Alphaproteobacteria</taxon>
        <taxon>Hyphomicrobiales</taxon>
        <taxon>Rhizobiaceae</taxon>
        <taxon>Hoeflea</taxon>
    </lineage>
</organism>
<evidence type="ECO:0000313" key="3">
    <source>
        <dbReference type="Proteomes" id="UP000094795"/>
    </source>
</evidence>
<feature type="transmembrane region" description="Helical" evidence="1">
    <location>
        <begin position="168"/>
        <end position="187"/>
    </location>
</feature>
<sequence>MKRLWPGWLLCLATVGLVAHMVLVSVPEISALLGGLALPDTVPLGYDVTGAQALHAAFAADFAEAAAAGRQSASAAYVALHAGQDLAAPPLIAASLAFLAFASAFSGGTWVHPSRPGGIAIGLVLALAFSYLASDFLENAIADALFGPAAMQAGFNPSLAAVLKVMTIGKFATLILAGVLIAGLWGARWKRARA</sequence>
<accession>A0A1C1YU48</accession>
<keyword evidence="3" id="KW-1185">Reference proteome</keyword>
<comment type="caution">
    <text evidence="2">The sequence shown here is derived from an EMBL/GenBank/DDBJ whole genome shotgun (WGS) entry which is preliminary data.</text>
</comment>
<evidence type="ECO:0000313" key="2">
    <source>
        <dbReference type="EMBL" id="OCW57078.1"/>
    </source>
</evidence>
<dbReference type="STRING" id="1480615.AWJ14_07980"/>
<dbReference type="OrthoDB" id="8115816at2"/>
<dbReference type="RefSeq" id="WP_066180368.1">
    <property type="nucleotide sequence ID" value="NZ_LQZT01000023.1"/>
</dbReference>
<dbReference type="EMBL" id="LQZT01000023">
    <property type="protein sequence ID" value="OCW57078.1"/>
    <property type="molecule type" value="Genomic_DNA"/>
</dbReference>
<keyword evidence="1" id="KW-1133">Transmembrane helix</keyword>